<proteinExistence type="predicted"/>
<protein>
    <submittedName>
        <fullName evidence="1">Uncharacterized protein</fullName>
    </submittedName>
</protein>
<dbReference type="Proteomes" id="UP000075884">
    <property type="component" value="Unassembled WGS sequence"/>
</dbReference>
<name>A0A182NVY7_9DIPT</name>
<reference evidence="1" key="2">
    <citation type="submission" date="2020-05" db="UniProtKB">
        <authorList>
            <consortium name="EnsemblMetazoa"/>
        </authorList>
    </citation>
    <scope>IDENTIFICATION</scope>
    <source>
        <strain evidence="1">WRAIR2</strain>
    </source>
</reference>
<organism evidence="1 2">
    <name type="scientific">Anopheles dirus</name>
    <dbReference type="NCBI Taxonomy" id="7168"/>
    <lineage>
        <taxon>Eukaryota</taxon>
        <taxon>Metazoa</taxon>
        <taxon>Ecdysozoa</taxon>
        <taxon>Arthropoda</taxon>
        <taxon>Hexapoda</taxon>
        <taxon>Insecta</taxon>
        <taxon>Pterygota</taxon>
        <taxon>Neoptera</taxon>
        <taxon>Endopterygota</taxon>
        <taxon>Diptera</taxon>
        <taxon>Nematocera</taxon>
        <taxon>Culicoidea</taxon>
        <taxon>Culicidae</taxon>
        <taxon>Anophelinae</taxon>
        <taxon>Anopheles</taxon>
    </lineage>
</organism>
<reference evidence="2" key="1">
    <citation type="submission" date="2013-03" db="EMBL/GenBank/DDBJ databases">
        <title>The Genome Sequence of Anopheles dirus WRAIR2.</title>
        <authorList>
            <consortium name="The Broad Institute Genomics Platform"/>
            <person name="Neafsey D.E."/>
            <person name="Walton C."/>
            <person name="Walker B."/>
            <person name="Young S.K."/>
            <person name="Zeng Q."/>
            <person name="Gargeya S."/>
            <person name="Fitzgerald M."/>
            <person name="Haas B."/>
            <person name="Abouelleil A."/>
            <person name="Allen A.W."/>
            <person name="Alvarado L."/>
            <person name="Arachchi H.M."/>
            <person name="Berlin A.M."/>
            <person name="Chapman S.B."/>
            <person name="Gainer-Dewar J."/>
            <person name="Goldberg J."/>
            <person name="Griggs A."/>
            <person name="Gujja S."/>
            <person name="Hansen M."/>
            <person name="Howarth C."/>
            <person name="Imamovic A."/>
            <person name="Ireland A."/>
            <person name="Larimer J."/>
            <person name="McCowan C."/>
            <person name="Murphy C."/>
            <person name="Pearson M."/>
            <person name="Poon T.W."/>
            <person name="Priest M."/>
            <person name="Roberts A."/>
            <person name="Saif S."/>
            <person name="Shea T."/>
            <person name="Sisk P."/>
            <person name="Sykes S."/>
            <person name="Wortman J."/>
            <person name="Nusbaum C."/>
            <person name="Birren B."/>
        </authorList>
    </citation>
    <scope>NUCLEOTIDE SEQUENCE [LARGE SCALE GENOMIC DNA]</scope>
    <source>
        <strain evidence="2">WRAIR2</strain>
    </source>
</reference>
<accession>A0A182NVY7</accession>
<keyword evidence="2" id="KW-1185">Reference proteome</keyword>
<dbReference type="AlphaFoldDB" id="A0A182NVY7"/>
<sequence length="97" mass="11248">VERSPPAAPCLRHPRQPISPPHLRWPWRWLLPCPDALFRLLLDAHELESDSAGPRRMLTSWSQTRRGLAAFTLEIFSHLRQRGLIHSLVVLLRVFLS</sequence>
<dbReference type="VEuPathDB" id="VectorBase:ADIR014078"/>
<evidence type="ECO:0000313" key="2">
    <source>
        <dbReference type="Proteomes" id="UP000075884"/>
    </source>
</evidence>
<evidence type="ECO:0000313" key="1">
    <source>
        <dbReference type="EnsemblMetazoa" id="ADIR014078-PB"/>
    </source>
</evidence>
<dbReference type="EnsemblMetazoa" id="ADIR014078-RB">
    <property type="protein sequence ID" value="ADIR014078-PB"/>
    <property type="gene ID" value="ADIR014078"/>
</dbReference>